<evidence type="ECO:0000313" key="2">
    <source>
        <dbReference type="EMBL" id="CAG6678278.1"/>
    </source>
</evidence>
<organism evidence="2">
    <name type="scientific">Cacopsylla melanoneura</name>
    <dbReference type="NCBI Taxonomy" id="428564"/>
    <lineage>
        <taxon>Eukaryota</taxon>
        <taxon>Metazoa</taxon>
        <taxon>Ecdysozoa</taxon>
        <taxon>Arthropoda</taxon>
        <taxon>Hexapoda</taxon>
        <taxon>Insecta</taxon>
        <taxon>Pterygota</taxon>
        <taxon>Neoptera</taxon>
        <taxon>Paraneoptera</taxon>
        <taxon>Hemiptera</taxon>
        <taxon>Sternorrhyncha</taxon>
        <taxon>Psylloidea</taxon>
        <taxon>Psyllidae</taxon>
        <taxon>Psyllinae</taxon>
        <taxon>Cacopsylla</taxon>
    </lineage>
</organism>
<dbReference type="AlphaFoldDB" id="A0A8D8SYT2"/>
<keyword evidence="1" id="KW-0812">Transmembrane</keyword>
<keyword evidence="1" id="KW-1133">Transmembrane helix</keyword>
<dbReference type="EMBL" id="HBUF01245445">
    <property type="protein sequence ID" value="CAG6678278.1"/>
    <property type="molecule type" value="Transcribed_RNA"/>
</dbReference>
<proteinExistence type="predicted"/>
<sequence>MLLQMTLRERRVPWCHVIVFMTKHHGTFGVDGVQGSSMTHDSTIWQMFLIVLLEEIIKLLKPATFGTSFLFLFFTSFSTSSSFSIFFFTLFRLVIIFFIKIIFQISLEVSVIIDFNLFDLTINTVS</sequence>
<feature type="transmembrane region" description="Helical" evidence="1">
    <location>
        <begin position="59"/>
        <end position="77"/>
    </location>
</feature>
<name>A0A8D8SYT2_9HEMI</name>
<accession>A0A8D8SYT2</accession>
<keyword evidence="1" id="KW-0472">Membrane</keyword>
<protein>
    <submittedName>
        <fullName evidence="2">Uncharacterized protein</fullName>
    </submittedName>
</protein>
<reference evidence="2" key="1">
    <citation type="submission" date="2021-05" db="EMBL/GenBank/DDBJ databases">
        <authorList>
            <person name="Alioto T."/>
            <person name="Alioto T."/>
            <person name="Gomez Garrido J."/>
        </authorList>
    </citation>
    <scope>NUCLEOTIDE SEQUENCE</scope>
</reference>
<evidence type="ECO:0000256" key="1">
    <source>
        <dbReference type="SAM" id="Phobius"/>
    </source>
</evidence>
<dbReference type="EMBL" id="HBUF01245446">
    <property type="protein sequence ID" value="CAG6678279.1"/>
    <property type="molecule type" value="Transcribed_RNA"/>
</dbReference>